<evidence type="ECO:0000313" key="2">
    <source>
        <dbReference type="Proteomes" id="UP000283530"/>
    </source>
</evidence>
<dbReference type="EMBL" id="QPKB01000003">
    <property type="protein sequence ID" value="RWR79514.1"/>
    <property type="molecule type" value="Genomic_DNA"/>
</dbReference>
<dbReference type="AlphaFoldDB" id="A0A3S3M9J5"/>
<gene>
    <name evidence="1" type="ORF">CKAN_00808800</name>
</gene>
<name>A0A3S3M9J5_9MAGN</name>
<protein>
    <submittedName>
        <fullName evidence="1">Plant regulator RWP-RK</fullName>
    </submittedName>
</protein>
<dbReference type="PANTHER" id="PTHR33984">
    <property type="entry name" value="OS02G0717600 PROTEIN"/>
    <property type="match status" value="1"/>
</dbReference>
<reference evidence="1 2" key="1">
    <citation type="journal article" date="2019" name="Nat. Plants">
        <title>Stout camphor tree genome fills gaps in understanding of flowering plant genome evolution.</title>
        <authorList>
            <person name="Chaw S.M."/>
            <person name="Liu Y.C."/>
            <person name="Wu Y.W."/>
            <person name="Wang H.Y."/>
            <person name="Lin C.I."/>
            <person name="Wu C.S."/>
            <person name="Ke H.M."/>
            <person name="Chang L.Y."/>
            <person name="Hsu C.Y."/>
            <person name="Yang H.T."/>
            <person name="Sudianto E."/>
            <person name="Hsu M.H."/>
            <person name="Wu K.P."/>
            <person name="Wang L.N."/>
            <person name="Leebens-Mack J.H."/>
            <person name="Tsai I.J."/>
        </authorList>
    </citation>
    <scope>NUCLEOTIDE SEQUENCE [LARGE SCALE GENOMIC DNA]</scope>
    <source>
        <strain evidence="2">cv. Chaw 1501</strain>
        <tissue evidence="1">Young leaves</tissue>
    </source>
</reference>
<keyword evidence="2" id="KW-1185">Reference proteome</keyword>
<proteinExistence type="predicted"/>
<dbReference type="OrthoDB" id="741600at2759"/>
<dbReference type="Proteomes" id="UP000283530">
    <property type="component" value="Unassembled WGS sequence"/>
</dbReference>
<sequence>MYGTLIEKYADVWNTTQNERMGSNQMVVGVKNVKHGMPETDWNETMPLPGDIIEGVTESDPDNPSSSFFYPKHKSDLNSQLGRLNRHVDEVWVKVRRGNTTVNLHVNVVPERTPKLQRRFTIRAAGDERHVVVLGDMMVDECLELQEMSTRVVSVAGYKKRWASYDWKKKVGTYLPHQRSSVVSSILFLPFAEENFVIEATIARSMAWLSAAVSSGVPLIFVNIQTEQIISSDKSTTNGGGGQTSKLGMCWSRQQNPNSTIHIAQGIRLWFLPGVTEVPVNLTPLPGETRFGMEIKRTEEVW</sequence>
<comment type="caution">
    <text evidence="1">The sequence shown here is derived from an EMBL/GenBank/DDBJ whole genome shotgun (WGS) entry which is preliminary data.</text>
</comment>
<organism evidence="1 2">
    <name type="scientific">Cinnamomum micranthum f. kanehirae</name>
    <dbReference type="NCBI Taxonomy" id="337451"/>
    <lineage>
        <taxon>Eukaryota</taxon>
        <taxon>Viridiplantae</taxon>
        <taxon>Streptophyta</taxon>
        <taxon>Embryophyta</taxon>
        <taxon>Tracheophyta</taxon>
        <taxon>Spermatophyta</taxon>
        <taxon>Magnoliopsida</taxon>
        <taxon>Magnoliidae</taxon>
        <taxon>Laurales</taxon>
        <taxon>Lauraceae</taxon>
        <taxon>Cinnamomum</taxon>
    </lineage>
</organism>
<evidence type="ECO:0000313" key="1">
    <source>
        <dbReference type="EMBL" id="RWR79514.1"/>
    </source>
</evidence>
<accession>A0A3S3M9J5</accession>
<dbReference type="PANTHER" id="PTHR33984:SF10">
    <property type="entry name" value="S1 MOTIF DOMAIN-CONTAINING PROTEIN"/>
    <property type="match status" value="1"/>
</dbReference>